<dbReference type="InterPro" id="IPR046341">
    <property type="entry name" value="SET_dom_sf"/>
</dbReference>
<dbReference type="SUPFAM" id="SSF82199">
    <property type="entry name" value="SET domain"/>
    <property type="match status" value="1"/>
</dbReference>
<dbReference type="Gene3D" id="2.170.270.10">
    <property type="entry name" value="SET domain"/>
    <property type="match status" value="1"/>
</dbReference>
<evidence type="ECO:0000313" key="3">
    <source>
        <dbReference type="EMBL" id="CEM47881.1"/>
    </source>
</evidence>
<evidence type="ECO:0000259" key="2">
    <source>
        <dbReference type="Pfam" id="PF00856"/>
    </source>
</evidence>
<feature type="compositionally biased region" description="Low complexity" evidence="1">
    <location>
        <begin position="232"/>
        <end position="246"/>
    </location>
</feature>
<proteinExistence type="predicted"/>
<dbReference type="AlphaFoldDB" id="A0A0G4HTZ2"/>
<feature type="region of interest" description="Disordered" evidence="1">
    <location>
        <begin position="230"/>
        <end position="313"/>
    </location>
</feature>
<dbReference type="InterPro" id="IPR050869">
    <property type="entry name" value="H3K4_H4K5_MeTrfase"/>
</dbReference>
<dbReference type="EMBL" id="CDMZ01003868">
    <property type="protein sequence ID" value="CEM47881.1"/>
    <property type="molecule type" value="Genomic_DNA"/>
</dbReference>
<name>A0A0G4HTZ2_9ALVE</name>
<feature type="compositionally biased region" description="Basic and acidic residues" evidence="1">
    <location>
        <begin position="296"/>
        <end position="313"/>
    </location>
</feature>
<reference evidence="3" key="1">
    <citation type="submission" date="2014-11" db="EMBL/GenBank/DDBJ databases">
        <authorList>
            <person name="Otto D Thomas"/>
            <person name="Naeem Raeece"/>
        </authorList>
    </citation>
    <scope>NUCLEOTIDE SEQUENCE</scope>
</reference>
<dbReference type="InterPro" id="IPR001214">
    <property type="entry name" value="SET_dom"/>
</dbReference>
<evidence type="ECO:0000256" key="1">
    <source>
        <dbReference type="SAM" id="MobiDB-lite"/>
    </source>
</evidence>
<dbReference type="Pfam" id="PF00856">
    <property type="entry name" value="SET"/>
    <property type="match status" value="1"/>
</dbReference>
<feature type="region of interest" description="Disordered" evidence="1">
    <location>
        <begin position="512"/>
        <end position="537"/>
    </location>
</feature>
<dbReference type="VEuPathDB" id="CryptoDB:Cvel_8557"/>
<protein>
    <recommendedName>
        <fullName evidence="2">SET domain-containing protein</fullName>
    </recommendedName>
</protein>
<dbReference type="CDD" id="cd20071">
    <property type="entry name" value="SET_SMYD"/>
    <property type="match status" value="1"/>
</dbReference>
<organism evidence="3">
    <name type="scientific">Chromera velia CCMP2878</name>
    <dbReference type="NCBI Taxonomy" id="1169474"/>
    <lineage>
        <taxon>Eukaryota</taxon>
        <taxon>Sar</taxon>
        <taxon>Alveolata</taxon>
        <taxon>Colpodellida</taxon>
        <taxon>Chromeraceae</taxon>
        <taxon>Chromera</taxon>
    </lineage>
</organism>
<gene>
    <name evidence="3" type="ORF">Cvel_8557</name>
</gene>
<accession>A0A0G4HTZ2</accession>
<feature type="domain" description="SET" evidence="2">
    <location>
        <begin position="116"/>
        <end position="179"/>
    </location>
</feature>
<dbReference type="PANTHER" id="PTHR12197">
    <property type="entry name" value="HISTONE-LYSINE N-METHYLTRANSFERASE SMYD"/>
    <property type="match status" value="1"/>
</dbReference>
<sequence length="537" mass="58360">MASSSSLSGAASVVVRRAESAALGRFLETTACVPSSGTLLKERPFVVVRNPVVPVEFAEMHPSRLQTLLENLQSEPASTLYPRRLETAALLAKAAHFFSWRLRRRLSLETLQRLCRLMMINGYGWPFGQLPFSQAIFLEASFLTHSCRPNAWVHLREDEGACVTALRDIEKGERVESSYLPLHVLAFPRHVRRERLGSSKLFLCSCERCQQSVDTTRAFGCRCGGSLFSVGSEASSSCSSSSSSASLRKGEATGDPAGGITERFDGNQGGGGRPRAREAAGRVHPMNQSDLGGHAQRAERGGGGETNNEKTGDRSWLSSWFRRAIGRGSRAVSKGDVDDSAKFKCVTCGRESRGARNDQENSAGYVVRPSREVLEAEADLTERARQLWDSLDRLGGRLESSRSGRNAVREASLIRERVEVLLSRGLIEDDHFLLPVSAVLHVRCLSRGSLEKATEGGGRGKGGHRMRANLRHAALWLQTETGVGPERVASYVMKTIPDAFVGEWAAGALAEAVPPPGAPIPSHTETQSHCQGQVKGE</sequence>